<organism evidence="3 4">
    <name type="scientific">Thelohanellus kitauei</name>
    <name type="common">Myxosporean</name>
    <dbReference type="NCBI Taxonomy" id="669202"/>
    <lineage>
        <taxon>Eukaryota</taxon>
        <taxon>Metazoa</taxon>
        <taxon>Cnidaria</taxon>
        <taxon>Myxozoa</taxon>
        <taxon>Myxosporea</taxon>
        <taxon>Bivalvulida</taxon>
        <taxon>Platysporina</taxon>
        <taxon>Myxobolidae</taxon>
        <taxon>Thelohanellus</taxon>
    </lineage>
</organism>
<gene>
    <name evidence="3" type="ORF">RF11_08897</name>
</gene>
<comment type="caution">
    <text evidence="3">The sequence shown here is derived from an EMBL/GenBank/DDBJ whole genome shotgun (WGS) entry which is preliminary data.</text>
</comment>
<reference evidence="3 4" key="1">
    <citation type="journal article" date="2014" name="Genome Biol. Evol.">
        <title>The genome of the myxosporean Thelohanellus kitauei shows adaptations to nutrient acquisition within its fish host.</title>
        <authorList>
            <person name="Yang Y."/>
            <person name="Xiong J."/>
            <person name="Zhou Z."/>
            <person name="Huo F."/>
            <person name="Miao W."/>
            <person name="Ran C."/>
            <person name="Liu Y."/>
            <person name="Zhang J."/>
            <person name="Feng J."/>
            <person name="Wang M."/>
            <person name="Wang M."/>
            <person name="Wang L."/>
            <person name="Yao B."/>
        </authorList>
    </citation>
    <scope>NUCLEOTIDE SEQUENCE [LARGE SCALE GENOMIC DNA]</scope>
    <source>
        <strain evidence="3">Wuqing</strain>
    </source>
</reference>
<protein>
    <recommendedName>
        <fullName evidence="5">Transmembrane protein</fullName>
    </recommendedName>
</protein>
<feature type="region of interest" description="Disordered" evidence="1">
    <location>
        <begin position="1"/>
        <end position="20"/>
    </location>
</feature>
<dbReference type="Proteomes" id="UP000031668">
    <property type="component" value="Unassembled WGS sequence"/>
</dbReference>
<keyword evidence="2" id="KW-0812">Transmembrane</keyword>
<keyword evidence="2" id="KW-0472">Membrane</keyword>
<evidence type="ECO:0000256" key="1">
    <source>
        <dbReference type="SAM" id="MobiDB-lite"/>
    </source>
</evidence>
<proteinExistence type="predicted"/>
<evidence type="ECO:0008006" key="5">
    <source>
        <dbReference type="Google" id="ProtNLM"/>
    </source>
</evidence>
<evidence type="ECO:0000313" key="3">
    <source>
        <dbReference type="EMBL" id="KII69199.1"/>
    </source>
</evidence>
<evidence type="ECO:0000313" key="4">
    <source>
        <dbReference type="Proteomes" id="UP000031668"/>
    </source>
</evidence>
<dbReference type="AlphaFoldDB" id="A0A0C2IV01"/>
<accession>A0A0C2IV01</accession>
<keyword evidence="4" id="KW-1185">Reference proteome</keyword>
<keyword evidence="2" id="KW-1133">Transmembrane helix</keyword>
<feature type="transmembrane region" description="Helical" evidence="2">
    <location>
        <begin position="38"/>
        <end position="59"/>
    </location>
</feature>
<name>A0A0C2IV01_THEKT</name>
<dbReference type="EMBL" id="JWZT01002534">
    <property type="protein sequence ID" value="KII69199.1"/>
    <property type="molecule type" value="Genomic_DNA"/>
</dbReference>
<sequence>MPNSIASVLSGTSAKNNRRSSVLFTPPRPMLHSPNFPYDTYSCPFLFNLFLLICLLPLFDYFKVNKIKTIADQLCWKFFVVGDHGHALTCIKFYLLIIFGPER</sequence>
<evidence type="ECO:0000256" key="2">
    <source>
        <dbReference type="SAM" id="Phobius"/>
    </source>
</evidence>